<protein>
    <submittedName>
        <fullName evidence="1">Uncharacterized protein</fullName>
    </submittedName>
</protein>
<gene>
    <name evidence="1" type="ORF">KUCAC02_011814</name>
</gene>
<accession>A0ACB9WX36</accession>
<keyword evidence="2" id="KW-1185">Reference proteome</keyword>
<evidence type="ECO:0000313" key="1">
    <source>
        <dbReference type="EMBL" id="KAI4818475.1"/>
    </source>
</evidence>
<organism evidence="1 2">
    <name type="scientific">Chaenocephalus aceratus</name>
    <name type="common">Blackfin icefish</name>
    <name type="synonym">Chaenichthys aceratus</name>
    <dbReference type="NCBI Taxonomy" id="36190"/>
    <lineage>
        <taxon>Eukaryota</taxon>
        <taxon>Metazoa</taxon>
        <taxon>Chordata</taxon>
        <taxon>Craniata</taxon>
        <taxon>Vertebrata</taxon>
        <taxon>Euteleostomi</taxon>
        <taxon>Actinopterygii</taxon>
        <taxon>Neopterygii</taxon>
        <taxon>Teleostei</taxon>
        <taxon>Neoteleostei</taxon>
        <taxon>Acanthomorphata</taxon>
        <taxon>Eupercaria</taxon>
        <taxon>Perciformes</taxon>
        <taxon>Notothenioidei</taxon>
        <taxon>Channichthyidae</taxon>
        <taxon>Chaenocephalus</taxon>
    </lineage>
</organism>
<name>A0ACB9WX36_CHAAC</name>
<reference evidence="1" key="1">
    <citation type="submission" date="2022-05" db="EMBL/GenBank/DDBJ databases">
        <title>Chromosome-level genome of Chaenocephalus aceratus.</title>
        <authorList>
            <person name="Park H."/>
        </authorList>
    </citation>
    <scope>NUCLEOTIDE SEQUENCE</scope>
    <source>
        <strain evidence="1">KU_202001</strain>
    </source>
</reference>
<feature type="non-terminal residue" evidence="1">
    <location>
        <position position="106"/>
    </location>
</feature>
<comment type="caution">
    <text evidence="1">The sequence shown here is derived from an EMBL/GenBank/DDBJ whole genome shotgun (WGS) entry which is preliminary data.</text>
</comment>
<proteinExistence type="predicted"/>
<sequence>QIQVKLIGPPISDPQKFDDHWLSNEKTHDVGQIEKHEMKFSDPTEDPCRPQGVSVPCNTTSTSEENNQDHIIKRFFRGNLRVAVDGDARQVVPDDLIDCGGKERKG</sequence>
<dbReference type="Proteomes" id="UP001057452">
    <property type="component" value="Chromosome 11"/>
</dbReference>
<dbReference type="EMBL" id="CM043795">
    <property type="protein sequence ID" value="KAI4818475.1"/>
    <property type="molecule type" value="Genomic_DNA"/>
</dbReference>
<evidence type="ECO:0000313" key="2">
    <source>
        <dbReference type="Proteomes" id="UP001057452"/>
    </source>
</evidence>
<feature type="non-terminal residue" evidence="1">
    <location>
        <position position="1"/>
    </location>
</feature>